<dbReference type="PROSITE" id="PS50850">
    <property type="entry name" value="MFS"/>
    <property type="match status" value="1"/>
</dbReference>
<feature type="transmembrane region" description="Helical" evidence="6">
    <location>
        <begin position="195"/>
        <end position="221"/>
    </location>
</feature>
<proteinExistence type="predicted"/>
<evidence type="ECO:0000256" key="3">
    <source>
        <dbReference type="ARBA" id="ARBA00022989"/>
    </source>
</evidence>
<feature type="transmembrane region" description="Helical" evidence="6">
    <location>
        <begin position="72"/>
        <end position="91"/>
    </location>
</feature>
<accession>A0AAN7UK27</accession>
<dbReference type="EMBL" id="JAWHQM010000013">
    <property type="protein sequence ID" value="KAK5629877.1"/>
    <property type="molecule type" value="Genomic_DNA"/>
</dbReference>
<dbReference type="Gene3D" id="1.20.1250.20">
    <property type="entry name" value="MFS general substrate transporter like domains"/>
    <property type="match status" value="1"/>
</dbReference>
<organism evidence="8 9">
    <name type="scientific">Xylaria bambusicola</name>
    <dbReference type="NCBI Taxonomy" id="326684"/>
    <lineage>
        <taxon>Eukaryota</taxon>
        <taxon>Fungi</taxon>
        <taxon>Dikarya</taxon>
        <taxon>Ascomycota</taxon>
        <taxon>Pezizomycotina</taxon>
        <taxon>Sordariomycetes</taxon>
        <taxon>Xylariomycetidae</taxon>
        <taxon>Xylariales</taxon>
        <taxon>Xylariaceae</taxon>
        <taxon>Xylaria</taxon>
    </lineage>
</organism>
<dbReference type="AlphaFoldDB" id="A0AAN7UK27"/>
<evidence type="ECO:0000256" key="4">
    <source>
        <dbReference type="ARBA" id="ARBA00023136"/>
    </source>
</evidence>
<keyword evidence="3 6" id="KW-1133">Transmembrane helix</keyword>
<reference evidence="8 9" key="1">
    <citation type="submission" date="2023-10" db="EMBL/GenBank/DDBJ databases">
        <title>Draft genome sequence of Xylaria bambusicola isolate GMP-LS, the root and basal stem rot pathogen of sugarcane in Indonesia.</title>
        <authorList>
            <person name="Selvaraj P."/>
            <person name="Muralishankar V."/>
            <person name="Muruganantham S."/>
            <person name="Sp S."/>
            <person name="Haryani S."/>
            <person name="Lau K.J.X."/>
            <person name="Naqvi N.I."/>
        </authorList>
    </citation>
    <scope>NUCLEOTIDE SEQUENCE [LARGE SCALE GENOMIC DNA]</scope>
    <source>
        <strain evidence="8">GMP-LS</strain>
    </source>
</reference>
<dbReference type="InterPro" id="IPR036259">
    <property type="entry name" value="MFS_trans_sf"/>
</dbReference>
<protein>
    <recommendedName>
        <fullName evidence="7">Major facilitator superfamily (MFS) profile domain-containing protein</fullName>
    </recommendedName>
</protein>
<evidence type="ECO:0000313" key="8">
    <source>
        <dbReference type="EMBL" id="KAK5629877.1"/>
    </source>
</evidence>
<sequence>MDKEAPATGSDAGLVEWDGTDDPENPQNWPVAKKWIITTILSTLTFCVTFASSVFSSATDPAAHEFHVSHEVMVLGSSLFVLGFALGPSVWGPLSELYGRKAPLFVGFFVSAIFQIPVAVAQNTETILICRFLGGVFGSSPIAVVGGALADIWDNVERGVAVCSFAGATFVGPLAAPIAGSFITESYLGWRWVEWLTLIVMLFFGIIALIFVPETSGPLLLSRRAKKIRLETQNWAVHAAYDEQRVDFKAIIVKYLSRPLKMLVLEPILLLLTM</sequence>
<dbReference type="Proteomes" id="UP001305414">
    <property type="component" value="Unassembled WGS sequence"/>
</dbReference>
<feature type="transmembrane region" description="Helical" evidence="6">
    <location>
        <begin position="132"/>
        <end position="153"/>
    </location>
</feature>
<dbReference type="GO" id="GO:0005886">
    <property type="term" value="C:plasma membrane"/>
    <property type="evidence" value="ECO:0007669"/>
    <property type="project" value="TreeGrafter"/>
</dbReference>
<feature type="transmembrane region" description="Helical" evidence="6">
    <location>
        <begin position="103"/>
        <end position="120"/>
    </location>
</feature>
<dbReference type="InterPro" id="IPR011701">
    <property type="entry name" value="MFS"/>
</dbReference>
<dbReference type="SUPFAM" id="SSF103473">
    <property type="entry name" value="MFS general substrate transporter"/>
    <property type="match status" value="1"/>
</dbReference>
<feature type="transmembrane region" description="Helical" evidence="6">
    <location>
        <begin position="35"/>
        <end position="52"/>
    </location>
</feature>
<comment type="caution">
    <text evidence="8">The sequence shown here is derived from an EMBL/GenBank/DDBJ whole genome shotgun (WGS) entry which is preliminary data.</text>
</comment>
<evidence type="ECO:0000256" key="6">
    <source>
        <dbReference type="SAM" id="Phobius"/>
    </source>
</evidence>
<feature type="region of interest" description="Disordered" evidence="5">
    <location>
        <begin position="1"/>
        <end position="26"/>
    </location>
</feature>
<dbReference type="PANTHER" id="PTHR23502:SF47">
    <property type="entry name" value="MAJOR FACILITATOR SUPERFAMILY (MFS) PROFILE DOMAIN-CONTAINING PROTEIN-RELATED"/>
    <property type="match status" value="1"/>
</dbReference>
<dbReference type="GO" id="GO:0022857">
    <property type="term" value="F:transmembrane transporter activity"/>
    <property type="evidence" value="ECO:0007669"/>
    <property type="project" value="InterPro"/>
</dbReference>
<evidence type="ECO:0000256" key="2">
    <source>
        <dbReference type="ARBA" id="ARBA00022692"/>
    </source>
</evidence>
<evidence type="ECO:0000259" key="7">
    <source>
        <dbReference type="PROSITE" id="PS50850"/>
    </source>
</evidence>
<evidence type="ECO:0000313" key="9">
    <source>
        <dbReference type="Proteomes" id="UP001305414"/>
    </source>
</evidence>
<keyword evidence="2 6" id="KW-0812">Transmembrane</keyword>
<name>A0AAN7UK27_9PEZI</name>
<dbReference type="InterPro" id="IPR020846">
    <property type="entry name" value="MFS_dom"/>
</dbReference>
<evidence type="ECO:0000256" key="1">
    <source>
        <dbReference type="ARBA" id="ARBA00004141"/>
    </source>
</evidence>
<comment type="subcellular location">
    <subcellularLocation>
        <location evidence="1">Membrane</location>
        <topology evidence="1">Multi-pass membrane protein</topology>
    </subcellularLocation>
</comment>
<dbReference type="PANTHER" id="PTHR23502">
    <property type="entry name" value="MAJOR FACILITATOR SUPERFAMILY"/>
    <property type="match status" value="1"/>
</dbReference>
<gene>
    <name evidence="8" type="ORF">RRF57_005592</name>
</gene>
<evidence type="ECO:0000256" key="5">
    <source>
        <dbReference type="SAM" id="MobiDB-lite"/>
    </source>
</evidence>
<feature type="domain" description="Major facilitator superfamily (MFS) profile" evidence="7">
    <location>
        <begin position="37"/>
        <end position="274"/>
    </location>
</feature>
<dbReference type="Pfam" id="PF07690">
    <property type="entry name" value="MFS_1"/>
    <property type="match status" value="1"/>
</dbReference>
<feature type="transmembrane region" description="Helical" evidence="6">
    <location>
        <begin position="160"/>
        <end position="183"/>
    </location>
</feature>
<keyword evidence="9" id="KW-1185">Reference proteome</keyword>
<keyword evidence="4 6" id="KW-0472">Membrane</keyword>